<dbReference type="Proteomes" id="UP000249008">
    <property type="component" value="Chromosome 1"/>
</dbReference>
<dbReference type="AlphaFoldDB" id="A0AAX1TNA2"/>
<feature type="domain" description="ABC1 atypical kinase-like" evidence="2">
    <location>
        <begin position="98"/>
        <end position="300"/>
    </location>
</feature>
<dbReference type="GeneID" id="78455676"/>
<dbReference type="KEGG" id="ful:C4N20_12695"/>
<dbReference type="EMBL" id="LS483487">
    <property type="protein sequence ID" value="SQJ01114.1"/>
    <property type="molecule type" value="Genomic_DNA"/>
</dbReference>
<dbReference type="PANTHER" id="PTHR10566">
    <property type="entry name" value="CHAPERONE-ACTIVITY OF BC1 COMPLEX CABC1 -RELATED"/>
    <property type="match status" value="1"/>
</dbReference>
<dbReference type="Pfam" id="PF03109">
    <property type="entry name" value="ABC1"/>
    <property type="match status" value="1"/>
</dbReference>
<name>A0AAX1TNA2_9FUSO</name>
<keyword evidence="3" id="KW-0830">Ubiquinone</keyword>
<evidence type="ECO:0000259" key="2">
    <source>
        <dbReference type="Pfam" id="PF03109"/>
    </source>
</evidence>
<evidence type="ECO:0000313" key="3">
    <source>
        <dbReference type="EMBL" id="SQJ01114.1"/>
    </source>
</evidence>
<gene>
    <name evidence="3" type="ORF">NCTC12112_01104</name>
</gene>
<comment type="similarity">
    <text evidence="1">Belongs to the protein kinase superfamily. ADCK protein kinase family.</text>
</comment>
<dbReference type="SUPFAM" id="SSF56112">
    <property type="entry name" value="Protein kinase-like (PK-like)"/>
    <property type="match status" value="1"/>
</dbReference>
<dbReference type="PANTHER" id="PTHR10566:SF113">
    <property type="entry name" value="PROTEIN ACTIVITY OF BC1 COMPLEX KINASE 7, CHLOROPLASTIC"/>
    <property type="match status" value="1"/>
</dbReference>
<reference evidence="3 4" key="1">
    <citation type="submission" date="2018-06" db="EMBL/GenBank/DDBJ databases">
        <authorList>
            <consortium name="Pathogen Informatics"/>
            <person name="Doyle S."/>
        </authorList>
    </citation>
    <scope>NUCLEOTIDE SEQUENCE [LARGE SCALE GENOMIC DNA]</scope>
    <source>
        <strain evidence="3 4">NCTC12112</strain>
    </source>
</reference>
<sequence length="400" mass="46979">MLLLNFIRLVSSFHSRKLPNPNIITKLGILGIRIAQEYSSRFDVIDIEKCIYLSGFQTSDTEKEDRHLLTLLPKKSPLLSQMEYYDNDSYSYSDINYLFKGCLKNGIEITIKAVNENAKKNFTKKVISLEKELRFFSWFYPGFNRKYKTVEIMENLKKVTEQKLNLNNEIKSTELLKDYLSQYSDYKGFARLRFPSIYAYLTSDIMLVSKYTYGTYFYQMLENRRLSYKDVLEVIRIQLFFILKIGTFHNNLHMGNIILGSDGYIYFQDCNVLSSVKDETRTNLFKLLSAISKYNYSEIPNILNNMAEIKINPEKMNILTVEINNIFKNSKGSYLQKDSMSKNIMRSFKTGMKYGMVFNNEIYPVVKSFIYLENMALKVKPKTYFAEDISKILTEISLYH</sequence>
<protein>
    <submittedName>
        <fullName evidence="3">Ubiquinone biosynthesis protein UbiB</fullName>
    </submittedName>
</protein>
<dbReference type="InterPro" id="IPR004147">
    <property type="entry name" value="ABC1_dom"/>
</dbReference>
<evidence type="ECO:0000256" key="1">
    <source>
        <dbReference type="ARBA" id="ARBA00009670"/>
    </source>
</evidence>
<accession>A0AAX1TNA2</accession>
<organism evidence="3 4">
    <name type="scientific">Fusobacterium ulcerans</name>
    <dbReference type="NCBI Taxonomy" id="861"/>
    <lineage>
        <taxon>Bacteria</taxon>
        <taxon>Fusobacteriati</taxon>
        <taxon>Fusobacteriota</taxon>
        <taxon>Fusobacteriia</taxon>
        <taxon>Fusobacteriales</taxon>
        <taxon>Fusobacteriaceae</taxon>
        <taxon>Fusobacterium</taxon>
    </lineage>
</organism>
<dbReference type="InterPro" id="IPR050154">
    <property type="entry name" value="UbiB_kinase"/>
</dbReference>
<evidence type="ECO:0000313" key="4">
    <source>
        <dbReference type="Proteomes" id="UP000249008"/>
    </source>
</evidence>
<dbReference type="RefSeq" id="WP_005976938.1">
    <property type="nucleotide sequence ID" value="NZ_CABKNW010000001.1"/>
</dbReference>
<proteinExistence type="inferred from homology"/>
<dbReference type="InterPro" id="IPR011009">
    <property type="entry name" value="Kinase-like_dom_sf"/>
</dbReference>